<dbReference type="Gene3D" id="3.10.50.40">
    <property type="match status" value="1"/>
</dbReference>
<keyword evidence="9" id="KW-0732">Signal</keyword>
<dbReference type="PANTHER" id="PTHR47245">
    <property type="entry name" value="PEPTIDYLPROLYL ISOMERASE"/>
    <property type="match status" value="1"/>
</dbReference>
<evidence type="ECO:0000256" key="2">
    <source>
        <dbReference type="ARBA" id="ARBA00007656"/>
    </source>
</evidence>
<comment type="catalytic activity">
    <reaction evidence="1">
        <text>[protein]-peptidylproline (omega=180) = [protein]-peptidylproline (omega=0)</text>
        <dbReference type="Rhea" id="RHEA:16237"/>
        <dbReference type="Rhea" id="RHEA-COMP:10747"/>
        <dbReference type="Rhea" id="RHEA-COMP:10748"/>
        <dbReference type="ChEBI" id="CHEBI:83833"/>
        <dbReference type="ChEBI" id="CHEBI:83834"/>
        <dbReference type="EC" id="5.2.1.8"/>
    </reaction>
</comment>
<gene>
    <name evidence="11" type="ORF">SAMN04244550_02260</name>
</gene>
<evidence type="ECO:0000256" key="1">
    <source>
        <dbReference type="ARBA" id="ARBA00000971"/>
    </source>
</evidence>
<dbReference type="GO" id="GO:0003755">
    <property type="term" value="F:peptidyl-prolyl cis-trans isomerase activity"/>
    <property type="evidence" value="ECO:0007669"/>
    <property type="project" value="UniProtKB-KW"/>
</dbReference>
<evidence type="ECO:0000256" key="4">
    <source>
        <dbReference type="ARBA" id="ARBA00018370"/>
    </source>
</evidence>
<name>A0A1G7L6Z6_RHOCA</name>
<feature type="chain" id="PRO_5010263310" description="Parvulin-like PPIase" evidence="9">
    <location>
        <begin position="24"/>
        <end position="289"/>
    </location>
</feature>
<keyword evidence="5 8" id="KW-0697">Rotamase</keyword>
<sequence>MPIFTRVLGSVAVMALLAGPALAQDAAKGGKTPGPETVVAIVDGTEITLGMMVSVRNSLPAEYQQLPDEVLFNGVLDQLIQQTALSKVGEGMMTRRDEIALEVERRAYLAGMLLDYTAERAVTPDKLKAAYDTKFAKAEPSREYHAAHIIVASEAEAKAIKAEIDGGADFADVAKAKSQDGAAANGGDLGWFDLTAMVPPFAEAVAAMKAGEIKGPVQTEYGWHVIKLMETRLGAAPTLEEATEELSGDLRQQAVQDRVNDTVAKAKVEKRVEGIDPAVLKTPNFFGAK</sequence>
<evidence type="ECO:0000256" key="6">
    <source>
        <dbReference type="ARBA" id="ARBA00030642"/>
    </source>
</evidence>
<evidence type="ECO:0000313" key="11">
    <source>
        <dbReference type="EMBL" id="SDF44789.1"/>
    </source>
</evidence>
<feature type="signal peptide" evidence="9">
    <location>
        <begin position="1"/>
        <end position="23"/>
    </location>
</feature>
<dbReference type="SUPFAM" id="SSF109998">
    <property type="entry name" value="Triger factor/SurA peptide-binding domain-like"/>
    <property type="match status" value="1"/>
</dbReference>
<evidence type="ECO:0000259" key="10">
    <source>
        <dbReference type="PROSITE" id="PS50198"/>
    </source>
</evidence>
<keyword evidence="8 11" id="KW-0413">Isomerase</keyword>
<accession>A0A1G7L6Z6</accession>
<protein>
    <recommendedName>
        <fullName evidence="4">Parvulin-like PPIase</fullName>
        <ecNumber evidence="3">5.2.1.8</ecNumber>
    </recommendedName>
    <alternativeName>
        <fullName evidence="6">Peptidyl-prolyl cis-trans isomerase plp</fullName>
    </alternativeName>
    <alternativeName>
        <fullName evidence="7">Rotamase plp</fullName>
    </alternativeName>
</protein>
<dbReference type="EMBL" id="FNAY01000011">
    <property type="protein sequence ID" value="SDF44789.1"/>
    <property type="molecule type" value="Genomic_DNA"/>
</dbReference>
<evidence type="ECO:0000313" key="12">
    <source>
        <dbReference type="Proteomes" id="UP000183812"/>
    </source>
</evidence>
<feature type="domain" description="PpiC" evidence="10">
    <location>
        <begin position="141"/>
        <end position="230"/>
    </location>
</feature>
<reference evidence="11 12" key="1">
    <citation type="submission" date="2016-10" db="EMBL/GenBank/DDBJ databases">
        <authorList>
            <person name="de Groot N.N."/>
        </authorList>
    </citation>
    <scope>NUCLEOTIDE SEQUENCE [LARGE SCALE GENOMIC DNA]</scope>
    <source>
        <strain evidence="12">DSM 938 / 37b4</strain>
    </source>
</reference>
<evidence type="ECO:0000256" key="9">
    <source>
        <dbReference type="SAM" id="SignalP"/>
    </source>
</evidence>
<comment type="similarity">
    <text evidence="2">Belongs to the PpiC/parvulin rotamase family.</text>
</comment>
<dbReference type="InterPro" id="IPR046357">
    <property type="entry name" value="PPIase_dom_sf"/>
</dbReference>
<dbReference type="InterPro" id="IPR050245">
    <property type="entry name" value="PrsA_foldase"/>
</dbReference>
<organism evidence="11 12">
    <name type="scientific">Rhodobacter capsulatus</name>
    <name type="common">Rhodopseudomonas capsulata</name>
    <dbReference type="NCBI Taxonomy" id="1061"/>
    <lineage>
        <taxon>Bacteria</taxon>
        <taxon>Pseudomonadati</taxon>
        <taxon>Pseudomonadota</taxon>
        <taxon>Alphaproteobacteria</taxon>
        <taxon>Rhodobacterales</taxon>
        <taxon>Rhodobacter group</taxon>
        <taxon>Rhodobacter</taxon>
    </lineage>
</organism>
<dbReference type="Pfam" id="PF00639">
    <property type="entry name" value="Rotamase"/>
    <property type="match status" value="1"/>
</dbReference>
<dbReference type="EC" id="5.2.1.8" evidence="3"/>
<dbReference type="PROSITE" id="PS50198">
    <property type="entry name" value="PPIC_PPIASE_2"/>
    <property type="match status" value="1"/>
</dbReference>
<dbReference type="Proteomes" id="UP000183812">
    <property type="component" value="Unassembled WGS sequence"/>
</dbReference>
<dbReference type="InterPro" id="IPR000297">
    <property type="entry name" value="PPIase_PpiC"/>
</dbReference>
<evidence type="ECO:0000256" key="8">
    <source>
        <dbReference type="PROSITE-ProRule" id="PRU00278"/>
    </source>
</evidence>
<dbReference type="OrthoDB" id="14196at2"/>
<dbReference type="AlphaFoldDB" id="A0A1G7L6Z6"/>
<proteinExistence type="inferred from homology"/>
<evidence type="ECO:0000256" key="5">
    <source>
        <dbReference type="ARBA" id="ARBA00023110"/>
    </source>
</evidence>
<evidence type="ECO:0000256" key="3">
    <source>
        <dbReference type="ARBA" id="ARBA00013194"/>
    </source>
</evidence>
<dbReference type="PANTHER" id="PTHR47245:SF2">
    <property type="entry name" value="PEPTIDYL-PROLYL CIS-TRANS ISOMERASE HP_0175-RELATED"/>
    <property type="match status" value="1"/>
</dbReference>
<dbReference type="SUPFAM" id="SSF54534">
    <property type="entry name" value="FKBP-like"/>
    <property type="match status" value="1"/>
</dbReference>
<evidence type="ECO:0000256" key="7">
    <source>
        <dbReference type="ARBA" id="ARBA00031484"/>
    </source>
</evidence>
<dbReference type="InterPro" id="IPR027304">
    <property type="entry name" value="Trigger_fact/SurA_dom_sf"/>
</dbReference>
<dbReference type="RefSeq" id="WP_074554293.1">
    <property type="nucleotide sequence ID" value="NZ_CP119563.1"/>
</dbReference>